<dbReference type="Proteomes" id="UP001058003">
    <property type="component" value="Chromosome"/>
</dbReference>
<evidence type="ECO:0000313" key="2">
    <source>
        <dbReference type="EMBL" id="UWZ53907.1"/>
    </source>
</evidence>
<accession>A0A9Q9MLM6</accession>
<feature type="compositionally biased region" description="Low complexity" evidence="1">
    <location>
        <begin position="37"/>
        <end position="56"/>
    </location>
</feature>
<evidence type="ECO:0000313" key="3">
    <source>
        <dbReference type="Proteomes" id="UP001058003"/>
    </source>
</evidence>
<feature type="region of interest" description="Disordered" evidence="1">
    <location>
        <begin position="1"/>
        <end position="68"/>
    </location>
</feature>
<dbReference type="Pfam" id="PF20060">
    <property type="entry name" value="DUF6459"/>
    <property type="match status" value="1"/>
</dbReference>
<keyword evidence="3" id="KW-1185">Reference proteome</keyword>
<dbReference type="RefSeq" id="WP_260709925.1">
    <property type="nucleotide sequence ID" value="NZ_CP073767.1"/>
</dbReference>
<feature type="compositionally biased region" description="Pro residues" evidence="1">
    <location>
        <begin position="1"/>
        <end position="11"/>
    </location>
</feature>
<reference evidence="2" key="1">
    <citation type="submission" date="2021-04" db="EMBL/GenBank/DDBJ databases">
        <title>Dactylosporangium aurantiacum NRRL B-8018 full assembly.</title>
        <authorList>
            <person name="Hartkoorn R.C."/>
            <person name="Beaudoing E."/>
            <person name="Hot D."/>
        </authorList>
    </citation>
    <scope>NUCLEOTIDE SEQUENCE</scope>
    <source>
        <strain evidence="2">NRRL B-8018</strain>
    </source>
</reference>
<dbReference type="EMBL" id="CP073767">
    <property type="protein sequence ID" value="UWZ53907.1"/>
    <property type="molecule type" value="Genomic_DNA"/>
</dbReference>
<feature type="compositionally biased region" description="Pro residues" evidence="1">
    <location>
        <begin position="57"/>
        <end position="66"/>
    </location>
</feature>
<proteinExistence type="predicted"/>
<gene>
    <name evidence="2" type="ORF">Daura_46710</name>
</gene>
<dbReference type="InterPro" id="IPR045596">
    <property type="entry name" value="DUF6459"/>
</dbReference>
<dbReference type="AlphaFoldDB" id="A0A9Q9MLM6"/>
<evidence type="ECO:0000256" key="1">
    <source>
        <dbReference type="SAM" id="MobiDB-lite"/>
    </source>
</evidence>
<organism evidence="2 3">
    <name type="scientific">Dactylosporangium aurantiacum</name>
    <dbReference type="NCBI Taxonomy" id="35754"/>
    <lineage>
        <taxon>Bacteria</taxon>
        <taxon>Bacillati</taxon>
        <taxon>Actinomycetota</taxon>
        <taxon>Actinomycetes</taxon>
        <taxon>Micromonosporales</taxon>
        <taxon>Micromonosporaceae</taxon>
        <taxon>Dactylosporangium</taxon>
    </lineage>
</organism>
<protein>
    <submittedName>
        <fullName evidence="2">Uncharacterized protein</fullName>
    </submittedName>
</protein>
<sequence length="180" mass="19465">MVVRPAPPLDPPCEVTQARRPVQPAGGMDFLPGDWLAFPGRAGPASARPRRPAPQAGEPPAPPPHPAAQRFVGMCVEILNGYRPAAHLRQVTHPKHCAAVTDQLTRRTVRVRMSPSHAARQGSLVRVRRMLVSEPLPGVAELVAVLEQGTTAWAMAVRLERQTRPAPGTSTWLCTLVQVV</sequence>
<name>A0A9Q9MLM6_9ACTN</name>
<dbReference type="KEGG" id="daur:Daura_46710"/>